<keyword evidence="1" id="KW-0812">Transmembrane</keyword>
<accession>A0A5J4KVZ1</accession>
<keyword evidence="3" id="KW-1185">Reference proteome</keyword>
<dbReference type="Proteomes" id="UP000326912">
    <property type="component" value="Unassembled WGS sequence"/>
</dbReference>
<dbReference type="EMBL" id="BKZW01000001">
    <property type="protein sequence ID" value="GER89376.1"/>
    <property type="molecule type" value="Genomic_DNA"/>
</dbReference>
<evidence type="ECO:0000256" key="1">
    <source>
        <dbReference type="SAM" id="Phobius"/>
    </source>
</evidence>
<organism evidence="2 3">
    <name type="scientific">Dictyobacter vulcani</name>
    <dbReference type="NCBI Taxonomy" id="2607529"/>
    <lineage>
        <taxon>Bacteria</taxon>
        <taxon>Bacillati</taxon>
        <taxon>Chloroflexota</taxon>
        <taxon>Ktedonobacteria</taxon>
        <taxon>Ktedonobacterales</taxon>
        <taxon>Dictyobacteraceae</taxon>
        <taxon>Dictyobacter</taxon>
    </lineage>
</organism>
<keyword evidence="1" id="KW-1133">Transmembrane helix</keyword>
<protein>
    <recommendedName>
        <fullName evidence="4">Glycosyltransferase RgtA/B/C/D-like domain-containing protein</fullName>
    </recommendedName>
</protein>
<name>A0A5J4KVZ1_9CHLR</name>
<dbReference type="RefSeq" id="WP_151757134.1">
    <property type="nucleotide sequence ID" value="NZ_BKZW01000001.1"/>
</dbReference>
<reference evidence="2 3" key="1">
    <citation type="submission" date="2019-10" db="EMBL/GenBank/DDBJ databases">
        <title>Dictyobacter vulcani sp. nov., within the class Ktedonobacteria, isolated from soil of volcanic Mt. Zao.</title>
        <authorList>
            <person name="Zheng Y."/>
            <person name="Wang C.M."/>
            <person name="Sakai Y."/>
            <person name="Abe K."/>
            <person name="Yokota A."/>
            <person name="Yabe S."/>
        </authorList>
    </citation>
    <scope>NUCLEOTIDE SEQUENCE [LARGE SCALE GENOMIC DNA]</scope>
    <source>
        <strain evidence="2 3">W12</strain>
    </source>
</reference>
<evidence type="ECO:0008006" key="4">
    <source>
        <dbReference type="Google" id="ProtNLM"/>
    </source>
</evidence>
<dbReference type="AlphaFoldDB" id="A0A5J4KVZ1"/>
<sequence>MSLDMQKKTFVAGKDEQVVPTQRPFRALLKSWELYLILLVAAFLRLYGINTTEFDGDQADIFYMAHNAVSHGHLVATSNVASIKIFNPPAIIYALMVPAA</sequence>
<comment type="caution">
    <text evidence="2">The sequence shown here is derived from an EMBL/GenBank/DDBJ whole genome shotgun (WGS) entry which is preliminary data.</text>
</comment>
<gene>
    <name evidence="2" type="ORF">KDW_35380</name>
</gene>
<feature type="transmembrane region" description="Helical" evidence="1">
    <location>
        <begin position="32"/>
        <end position="49"/>
    </location>
</feature>
<proteinExistence type="predicted"/>
<evidence type="ECO:0000313" key="3">
    <source>
        <dbReference type="Proteomes" id="UP000326912"/>
    </source>
</evidence>
<keyword evidence="1" id="KW-0472">Membrane</keyword>
<evidence type="ECO:0000313" key="2">
    <source>
        <dbReference type="EMBL" id="GER89376.1"/>
    </source>
</evidence>